<comment type="similarity">
    <text evidence="5">Belongs to the ScpA family.</text>
</comment>
<keyword evidence="7" id="KW-1185">Reference proteome</keyword>
<dbReference type="Pfam" id="PF02616">
    <property type="entry name" value="SMC_ScpA"/>
    <property type="match status" value="1"/>
</dbReference>
<organism evidence="6 7">
    <name type="scientific">Pseudogracilibacillus auburnensis</name>
    <dbReference type="NCBI Taxonomy" id="1494959"/>
    <lineage>
        <taxon>Bacteria</taxon>
        <taxon>Bacillati</taxon>
        <taxon>Bacillota</taxon>
        <taxon>Bacilli</taxon>
        <taxon>Bacillales</taxon>
        <taxon>Bacillaceae</taxon>
        <taxon>Pseudogracilibacillus</taxon>
    </lineage>
</organism>
<dbReference type="NCBIfam" id="NF000995">
    <property type="entry name" value="PRK00104.1-4"/>
    <property type="match status" value="1"/>
</dbReference>
<keyword evidence="2 5" id="KW-0159">Chromosome partition</keyword>
<dbReference type="RefSeq" id="WP_110394536.1">
    <property type="nucleotide sequence ID" value="NZ_JADIJL010000009.1"/>
</dbReference>
<evidence type="ECO:0000256" key="1">
    <source>
        <dbReference type="ARBA" id="ARBA00022618"/>
    </source>
</evidence>
<gene>
    <name evidence="5" type="primary">scpA</name>
    <name evidence="6" type="ORF">DFR56_103212</name>
</gene>
<dbReference type="GO" id="GO:0007059">
    <property type="term" value="P:chromosome segregation"/>
    <property type="evidence" value="ECO:0007669"/>
    <property type="project" value="UniProtKB-UniRule"/>
</dbReference>
<dbReference type="GO" id="GO:0005737">
    <property type="term" value="C:cytoplasm"/>
    <property type="evidence" value="ECO:0007669"/>
    <property type="project" value="UniProtKB-SubCell"/>
</dbReference>
<dbReference type="EMBL" id="QJJQ01000003">
    <property type="protein sequence ID" value="PXW88707.1"/>
    <property type="molecule type" value="Genomic_DNA"/>
</dbReference>
<comment type="subcellular location">
    <subcellularLocation>
        <location evidence="5">Cytoplasm</location>
    </subcellularLocation>
    <text evidence="5">Associated with two foci at the outer edges of the nucleoid region in young cells, and at four foci within both cell halves in older cells.</text>
</comment>
<evidence type="ECO:0000313" key="6">
    <source>
        <dbReference type="EMBL" id="PXW88707.1"/>
    </source>
</evidence>
<dbReference type="AlphaFoldDB" id="A0A2V3W334"/>
<reference evidence="6 7" key="1">
    <citation type="submission" date="2018-05" db="EMBL/GenBank/DDBJ databases">
        <title>Genomic Encyclopedia of Type Strains, Phase IV (KMG-IV): sequencing the most valuable type-strain genomes for metagenomic binning, comparative biology and taxonomic classification.</title>
        <authorList>
            <person name="Goeker M."/>
        </authorList>
    </citation>
    <scope>NUCLEOTIDE SEQUENCE [LARGE SCALE GENOMIC DNA]</scope>
    <source>
        <strain evidence="6 7">DSM 28556</strain>
    </source>
</reference>
<protein>
    <recommendedName>
        <fullName evidence="4 5">Segregation and condensation protein A</fullName>
    </recommendedName>
</protein>
<dbReference type="PANTHER" id="PTHR33969:SF2">
    <property type="entry name" value="SEGREGATION AND CONDENSATION PROTEIN A"/>
    <property type="match status" value="1"/>
</dbReference>
<comment type="function">
    <text evidence="5">Participates in chromosomal partition during cell division. May act via the formation of a condensin-like complex containing Smc and ScpB that pull DNA away from mid-cell into both cell halves.</text>
</comment>
<keyword evidence="1 5" id="KW-0132">Cell division</keyword>
<evidence type="ECO:0000256" key="4">
    <source>
        <dbReference type="ARBA" id="ARBA00044777"/>
    </source>
</evidence>
<dbReference type="InterPro" id="IPR003768">
    <property type="entry name" value="ScpA"/>
</dbReference>
<dbReference type="Proteomes" id="UP000247978">
    <property type="component" value="Unassembled WGS sequence"/>
</dbReference>
<evidence type="ECO:0000256" key="3">
    <source>
        <dbReference type="ARBA" id="ARBA00023306"/>
    </source>
</evidence>
<evidence type="ECO:0000256" key="5">
    <source>
        <dbReference type="HAMAP-Rule" id="MF_01805"/>
    </source>
</evidence>
<dbReference type="GO" id="GO:0006260">
    <property type="term" value="P:DNA replication"/>
    <property type="evidence" value="ECO:0007669"/>
    <property type="project" value="UniProtKB-UniRule"/>
</dbReference>
<dbReference type="HAMAP" id="MF_01805">
    <property type="entry name" value="ScpA"/>
    <property type="match status" value="1"/>
</dbReference>
<comment type="caution">
    <text evidence="6">The sequence shown here is derived from an EMBL/GenBank/DDBJ whole genome shotgun (WGS) entry which is preliminary data.</text>
</comment>
<evidence type="ECO:0000313" key="7">
    <source>
        <dbReference type="Proteomes" id="UP000247978"/>
    </source>
</evidence>
<sequence>MSGTYKVKIDTFEGPLDLLLHLVNELEIDIYDIPVAEITEQYMNYIHAMQRIELNIASEYLVMAATLLAIKSAMLLPKKEIVSEDEYEEDPREELINRLIEYRKYKEAAEQLKEKELEENQIFTRTPVQFDDLFTNTPVVRGDISIYDMLHALEKVFKRKTWNAPLETTVNRVEISIEQRMNEILELVQKQKAPILFEDLFPFPSRNHIVTTFLAILQLLKNNEINCLQETHFHPIYISRMGG</sequence>
<evidence type="ECO:0000256" key="2">
    <source>
        <dbReference type="ARBA" id="ARBA00022829"/>
    </source>
</evidence>
<dbReference type="GO" id="GO:0051301">
    <property type="term" value="P:cell division"/>
    <property type="evidence" value="ECO:0007669"/>
    <property type="project" value="UniProtKB-KW"/>
</dbReference>
<dbReference type="InterPro" id="IPR023093">
    <property type="entry name" value="ScpA-like_C"/>
</dbReference>
<dbReference type="OrthoDB" id="9811016at2"/>
<accession>A0A2V3W334</accession>
<keyword evidence="3 5" id="KW-0131">Cell cycle</keyword>
<dbReference type="PANTHER" id="PTHR33969">
    <property type="entry name" value="SEGREGATION AND CONDENSATION PROTEIN A"/>
    <property type="match status" value="1"/>
</dbReference>
<comment type="subunit">
    <text evidence="5">Component of a cohesin-like complex composed of ScpA, ScpB and the Smc homodimer, in which ScpA and ScpB bind to the head domain of Smc. The presence of the three proteins is required for the association of the complex with DNA.</text>
</comment>
<keyword evidence="5" id="KW-0963">Cytoplasm</keyword>
<proteinExistence type="inferred from homology"/>
<dbReference type="Gene3D" id="1.10.10.580">
    <property type="entry name" value="Structural maintenance of chromosome 1. Chain E"/>
    <property type="match status" value="1"/>
</dbReference>
<name>A0A2V3W334_9BACI</name>
<dbReference type="Gene3D" id="6.10.250.2410">
    <property type="match status" value="1"/>
</dbReference>